<organism evidence="3">
    <name type="scientific">Alkalihalophilus sp. As8PL</name>
    <dbReference type="NCBI Taxonomy" id="3237103"/>
    <lineage>
        <taxon>Bacteria</taxon>
        <taxon>Bacillati</taxon>
        <taxon>Bacillota</taxon>
        <taxon>Bacilli</taxon>
        <taxon>Bacillales</taxon>
        <taxon>Bacillaceae</taxon>
        <taxon>Alkalihalophilus</taxon>
    </lineage>
</organism>
<dbReference type="InterPro" id="IPR009926">
    <property type="entry name" value="T3SS_YcgR_PilZN"/>
</dbReference>
<keyword evidence="3" id="KW-0969">Cilium</keyword>
<dbReference type="RefSeq" id="WP_368504522.1">
    <property type="nucleotide sequence ID" value="NZ_CP162551.1"/>
</dbReference>
<dbReference type="GO" id="GO:0035438">
    <property type="term" value="F:cyclic-di-GMP binding"/>
    <property type="evidence" value="ECO:0007669"/>
    <property type="project" value="InterPro"/>
</dbReference>
<feature type="domain" description="PilZ" evidence="1">
    <location>
        <begin position="101"/>
        <end position="211"/>
    </location>
</feature>
<dbReference type="Pfam" id="PF07238">
    <property type="entry name" value="PilZ"/>
    <property type="match status" value="1"/>
</dbReference>
<proteinExistence type="predicted"/>
<evidence type="ECO:0000313" key="3">
    <source>
        <dbReference type="EMBL" id="XDI37152.1"/>
    </source>
</evidence>
<dbReference type="AlphaFoldDB" id="A0AB39BU64"/>
<dbReference type="Pfam" id="PF12945">
    <property type="entry name" value="PilZNR"/>
    <property type="match status" value="1"/>
</dbReference>
<accession>A0AB39BU64</accession>
<dbReference type="InterPro" id="IPR009875">
    <property type="entry name" value="PilZ_domain"/>
</dbReference>
<evidence type="ECO:0000259" key="2">
    <source>
        <dbReference type="Pfam" id="PF12945"/>
    </source>
</evidence>
<evidence type="ECO:0000259" key="1">
    <source>
        <dbReference type="Pfam" id="PF07238"/>
    </source>
</evidence>
<name>A0AB39BU64_9BACI</name>
<protein>
    <submittedName>
        <fullName evidence="3">Flagellar brake protein</fullName>
    </submittedName>
</protein>
<dbReference type="EMBL" id="CP162551">
    <property type="protein sequence ID" value="XDI37152.1"/>
    <property type="molecule type" value="Genomic_DNA"/>
</dbReference>
<dbReference type="Gene3D" id="2.40.10.220">
    <property type="entry name" value="predicted glycosyltransferase like domains"/>
    <property type="match status" value="1"/>
</dbReference>
<keyword evidence="3" id="KW-0282">Flagellum</keyword>
<reference evidence="3" key="1">
    <citation type="submission" date="2024-07" db="EMBL/GenBank/DDBJ databases">
        <title>Identification and characteristics of an arsenic-resistant bacterial isolate, which belongs to a novel species.</title>
        <authorList>
            <person name="Juszczyk A."/>
            <person name="Kowalczyk A."/>
            <person name="Was K."/>
            <person name="Kosowicz W."/>
            <person name="Budzyn A."/>
            <person name="Latowski D."/>
        </authorList>
    </citation>
    <scope>NUCLEOTIDE SEQUENCE</scope>
    <source>
        <strain evidence="3">As8PL</strain>
    </source>
</reference>
<gene>
    <name evidence="3" type="ORF">AB3N04_02220</name>
</gene>
<keyword evidence="3" id="KW-0966">Cell projection</keyword>
<feature type="domain" description="Type III secretion system flagellar brake protein YcgR PilZN" evidence="2">
    <location>
        <begin position="4"/>
        <end position="92"/>
    </location>
</feature>
<sequence length="222" mass="25671">MIAIGTTMQIEMEDNTDEKKTKKLRCRLVDKSKGYLVIDYPINVETEKPSFILDGTKLKASFISESSTVYEFQTEVMGREKRNIPVLLLKDPGKEKYYRIQRRNYVRVEATTDVSVQPVDDRLPAFTTVSVDISGGGCAILIPKGTVLPIQAEVDITMVLPMQKTEQKFVRARCKVIRTYQPRPEAKMRASLQFIDLDQKDQDQIVRYCFERQVILRRQKRD</sequence>